<dbReference type="Pfam" id="PF00295">
    <property type="entry name" value="Glyco_hydro_28"/>
    <property type="match status" value="1"/>
</dbReference>
<dbReference type="SMART" id="SM00710">
    <property type="entry name" value="PbH1"/>
    <property type="match status" value="5"/>
</dbReference>
<comment type="subcellular location">
    <subcellularLocation>
        <location evidence="1">Secreted</location>
    </subcellularLocation>
</comment>
<dbReference type="AlphaFoldDB" id="A0A0C3E346"/>
<evidence type="ECO:0000256" key="13">
    <source>
        <dbReference type="RuleBase" id="RU361169"/>
    </source>
</evidence>
<evidence type="ECO:0000256" key="2">
    <source>
        <dbReference type="ARBA" id="ARBA00008834"/>
    </source>
</evidence>
<reference evidence="15 16" key="1">
    <citation type="submission" date="2014-04" db="EMBL/GenBank/DDBJ databases">
        <authorList>
            <consortium name="DOE Joint Genome Institute"/>
            <person name="Kuo A."/>
            <person name="Martino E."/>
            <person name="Perotto S."/>
            <person name="Kohler A."/>
            <person name="Nagy L.G."/>
            <person name="Floudas D."/>
            <person name="Copeland A."/>
            <person name="Barry K.W."/>
            <person name="Cichocki N."/>
            <person name="Veneault-Fourrey C."/>
            <person name="LaButti K."/>
            <person name="Lindquist E.A."/>
            <person name="Lipzen A."/>
            <person name="Lundell T."/>
            <person name="Morin E."/>
            <person name="Murat C."/>
            <person name="Sun H."/>
            <person name="Tunlid A."/>
            <person name="Henrissat B."/>
            <person name="Grigoriev I.V."/>
            <person name="Hibbett D.S."/>
            <person name="Martin F."/>
            <person name="Nordberg H.P."/>
            <person name="Cantor M.N."/>
            <person name="Hua S.X."/>
        </authorList>
    </citation>
    <scope>NUCLEOTIDE SEQUENCE [LARGE SCALE GENOMIC DNA]</scope>
    <source>
        <strain evidence="15 16">Zn</strain>
    </source>
</reference>
<proteinExistence type="inferred from homology"/>
<evidence type="ECO:0000256" key="1">
    <source>
        <dbReference type="ARBA" id="ARBA00004613"/>
    </source>
</evidence>
<dbReference type="PANTHER" id="PTHR31736">
    <property type="match status" value="1"/>
</dbReference>
<gene>
    <name evidence="15" type="ORF">OIDMADRAFT_141070</name>
</gene>
<evidence type="ECO:0000256" key="14">
    <source>
        <dbReference type="SAM" id="SignalP"/>
    </source>
</evidence>
<evidence type="ECO:0000256" key="12">
    <source>
        <dbReference type="ARBA" id="ARBA00037278"/>
    </source>
</evidence>
<evidence type="ECO:0000256" key="9">
    <source>
        <dbReference type="ARBA" id="ARBA00023295"/>
    </source>
</evidence>
<dbReference type="InterPro" id="IPR012334">
    <property type="entry name" value="Pectin_lyas_fold"/>
</dbReference>
<dbReference type="STRING" id="913774.A0A0C3E346"/>
<feature type="chain" id="PRO_5002176951" evidence="14">
    <location>
        <begin position="31"/>
        <end position="416"/>
    </location>
</feature>
<keyword evidence="11" id="KW-0624">Polysaccharide degradation</keyword>
<dbReference type="SUPFAM" id="SSF51126">
    <property type="entry name" value="Pectin lyase-like"/>
    <property type="match status" value="1"/>
</dbReference>
<evidence type="ECO:0000256" key="6">
    <source>
        <dbReference type="ARBA" id="ARBA00022801"/>
    </source>
</evidence>
<evidence type="ECO:0000313" key="15">
    <source>
        <dbReference type="EMBL" id="KIN08768.1"/>
    </source>
</evidence>
<dbReference type="OrthoDB" id="187139at2759"/>
<evidence type="ECO:0000256" key="5">
    <source>
        <dbReference type="ARBA" id="ARBA00022737"/>
    </source>
</evidence>
<dbReference type="GO" id="GO:0004650">
    <property type="term" value="F:polygalacturonase activity"/>
    <property type="evidence" value="ECO:0007669"/>
    <property type="project" value="InterPro"/>
</dbReference>
<protein>
    <submittedName>
        <fullName evidence="15">Glycoside hydrolase family 28 protein</fullName>
    </submittedName>
</protein>
<dbReference type="InterPro" id="IPR000743">
    <property type="entry name" value="Glyco_hydro_28"/>
</dbReference>
<dbReference type="InterPro" id="IPR006626">
    <property type="entry name" value="PbH1"/>
</dbReference>
<keyword evidence="8" id="KW-0119">Carbohydrate metabolism</keyword>
<evidence type="ECO:0000256" key="10">
    <source>
        <dbReference type="ARBA" id="ARBA00023316"/>
    </source>
</evidence>
<sequence>MCDRTSDPKYKIKFLRILTIGSILLARSLATPTNHAAPDRVTLAKRATCTPISLGNDQEDDTPAIQAAITSCGNGGTIVLPAGTTYSLRSMLTFSGCTNCNFQLEGTLKASDDTTYWATQTAMVYLNGVSGASITGSGVFDGNGQTSYDLFAENSSLVRPTALYIVGGSDITVTGITMKNAPNVFISQKGAAQNINYASLTMTAASKSTNAPKNTDGFDIGQSTYTTIKNVYISNQDDCVAFKSGCNYVTVDGITCAGTSHGLSVGSLGETNADTVQNVYVTDATMTGCSKAAGIKLYPGGSDHGTATVTNVTWDGVTVSNCDYGAQIQSCYDGTAAECSSTPSAAKLSGVYFKNFKGTTSTHYEPTVANIDCPADGTCGVTFVNWDVNPPSGTAVNLCANTGSGIGITCTSGASG</sequence>
<keyword evidence="10" id="KW-0961">Cell wall biogenesis/degradation</keyword>
<keyword evidence="9 13" id="KW-0326">Glycosidase</keyword>
<name>A0A0C3E346_OIDMZ</name>
<keyword evidence="5" id="KW-0677">Repeat</keyword>
<dbReference type="GO" id="GO:0045490">
    <property type="term" value="P:pectin catabolic process"/>
    <property type="evidence" value="ECO:0007669"/>
    <property type="project" value="UniProtKB-ARBA"/>
</dbReference>
<organism evidence="15 16">
    <name type="scientific">Oidiodendron maius (strain Zn)</name>
    <dbReference type="NCBI Taxonomy" id="913774"/>
    <lineage>
        <taxon>Eukaryota</taxon>
        <taxon>Fungi</taxon>
        <taxon>Dikarya</taxon>
        <taxon>Ascomycota</taxon>
        <taxon>Pezizomycotina</taxon>
        <taxon>Leotiomycetes</taxon>
        <taxon>Leotiomycetes incertae sedis</taxon>
        <taxon>Myxotrichaceae</taxon>
        <taxon>Oidiodendron</taxon>
    </lineage>
</organism>
<keyword evidence="7" id="KW-0325">Glycoprotein</keyword>
<comment type="function">
    <text evidence="12">Pectinolytic enzyme involved in the degradation of xylogalacturonan (xga), a galacturonan backbone heavily substituted with xylose, and which is one important component of the hairy regions of pectin. Activity requires a galacturonic acid backbone substituted with xylose.</text>
</comment>
<comment type="similarity">
    <text evidence="2 13">Belongs to the glycosyl hydrolase 28 family.</text>
</comment>
<reference evidence="16" key="2">
    <citation type="submission" date="2015-01" db="EMBL/GenBank/DDBJ databases">
        <title>Evolutionary Origins and Diversification of the Mycorrhizal Mutualists.</title>
        <authorList>
            <consortium name="DOE Joint Genome Institute"/>
            <consortium name="Mycorrhizal Genomics Consortium"/>
            <person name="Kohler A."/>
            <person name="Kuo A."/>
            <person name="Nagy L.G."/>
            <person name="Floudas D."/>
            <person name="Copeland A."/>
            <person name="Barry K.W."/>
            <person name="Cichocki N."/>
            <person name="Veneault-Fourrey C."/>
            <person name="LaButti K."/>
            <person name="Lindquist E.A."/>
            <person name="Lipzen A."/>
            <person name="Lundell T."/>
            <person name="Morin E."/>
            <person name="Murat C."/>
            <person name="Riley R."/>
            <person name="Ohm R."/>
            <person name="Sun H."/>
            <person name="Tunlid A."/>
            <person name="Henrissat B."/>
            <person name="Grigoriev I.V."/>
            <person name="Hibbett D.S."/>
            <person name="Martin F."/>
        </authorList>
    </citation>
    <scope>NUCLEOTIDE SEQUENCE [LARGE SCALE GENOMIC DNA]</scope>
    <source>
        <strain evidence="16">Zn</strain>
    </source>
</reference>
<keyword evidence="16" id="KW-1185">Reference proteome</keyword>
<evidence type="ECO:0000256" key="4">
    <source>
        <dbReference type="ARBA" id="ARBA00022729"/>
    </source>
</evidence>
<dbReference type="Proteomes" id="UP000054321">
    <property type="component" value="Unassembled WGS sequence"/>
</dbReference>
<keyword evidence="3" id="KW-0964">Secreted</keyword>
<accession>A0A0C3E346</accession>
<dbReference type="EMBL" id="KN832870">
    <property type="protein sequence ID" value="KIN08768.1"/>
    <property type="molecule type" value="Genomic_DNA"/>
</dbReference>
<evidence type="ECO:0000256" key="8">
    <source>
        <dbReference type="ARBA" id="ARBA00023277"/>
    </source>
</evidence>
<dbReference type="InterPro" id="IPR011050">
    <property type="entry name" value="Pectin_lyase_fold/virulence"/>
</dbReference>
<dbReference type="Gene3D" id="2.160.20.10">
    <property type="entry name" value="Single-stranded right-handed beta-helix, Pectin lyase-like"/>
    <property type="match status" value="1"/>
</dbReference>
<dbReference type="HOGENOM" id="CLU_016031_1_3_1"/>
<evidence type="ECO:0000256" key="11">
    <source>
        <dbReference type="ARBA" id="ARBA00023326"/>
    </source>
</evidence>
<dbReference type="InParanoid" id="A0A0C3E346"/>
<dbReference type="GO" id="GO:0005576">
    <property type="term" value="C:extracellular region"/>
    <property type="evidence" value="ECO:0007669"/>
    <property type="project" value="UniProtKB-SubCell"/>
</dbReference>
<evidence type="ECO:0000256" key="7">
    <source>
        <dbReference type="ARBA" id="ARBA00023180"/>
    </source>
</evidence>
<evidence type="ECO:0000256" key="3">
    <source>
        <dbReference type="ARBA" id="ARBA00022525"/>
    </source>
</evidence>
<evidence type="ECO:0000313" key="16">
    <source>
        <dbReference type="Proteomes" id="UP000054321"/>
    </source>
</evidence>
<dbReference type="PANTHER" id="PTHR31736:SF9">
    <property type="entry name" value="ENDO-XYLOGALACTURONAN HYDROLASE A-RELATED"/>
    <property type="match status" value="1"/>
</dbReference>
<keyword evidence="4 14" id="KW-0732">Signal</keyword>
<dbReference type="GO" id="GO:0071555">
    <property type="term" value="P:cell wall organization"/>
    <property type="evidence" value="ECO:0007669"/>
    <property type="project" value="UniProtKB-KW"/>
</dbReference>
<feature type="signal peptide" evidence="14">
    <location>
        <begin position="1"/>
        <end position="30"/>
    </location>
</feature>
<keyword evidence="6 13" id="KW-0378">Hydrolase</keyword>